<feature type="non-terminal residue" evidence="2">
    <location>
        <position position="94"/>
    </location>
</feature>
<evidence type="ECO:0000313" key="3">
    <source>
        <dbReference type="Proteomes" id="UP000807353"/>
    </source>
</evidence>
<keyword evidence="1" id="KW-1133">Transmembrane helix</keyword>
<dbReference type="Proteomes" id="UP000807353">
    <property type="component" value="Unassembled WGS sequence"/>
</dbReference>
<accession>A0A9P5XWH5</accession>
<organism evidence="2 3">
    <name type="scientific">Collybia nuda</name>
    <dbReference type="NCBI Taxonomy" id="64659"/>
    <lineage>
        <taxon>Eukaryota</taxon>
        <taxon>Fungi</taxon>
        <taxon>Dikarya</taxon>
        <taxon>Basidiomycota</taxon>
        <taxon>Agaricomycotina</taxon>
        <taxon>Agaricomycetes</taxon>
        <taxon>Agaricomycetidae</taxon>
        <taxon>Agaricales</taxon>
        <taxon>Tricholomatineae</taxon>
        <taxon>Clitocybaceae</taxon>
        <taxon>Collybia</taxon>
    </lineage>
</organism>
<protein>
    <recommendedName>
        <fullName evidence="4">Transmembrane protein</fullName>
    </recommendedName>
</protein>
<evidence type="ECO:0008006" key="4">
    <source>
        <dbReference type="Google" id="ProtNLM"/>
    </source>
</evidence>
<name>A0A9P5XWH5_9AGAR</name>
<sequence length="94" mass="10873">MDRTGHGLDIGFYLVQPHPPPPFFSFFVPSSLTLLFLFFLFLLSFTIALIYSLAHSQPDKKTKKRVSLLHAFIQARTQFPTPKKSFFPHATYRI</sequence>
<reference evidence="2" key="1">
    <citation type="submission" date="2020-11" db="EMBL/GenBank/DDBJ databases">
        <authorList>
            <consortium name="DOE Joint Genome Institute"/>
            <person name="Ahrendt S."/>
            <person name="Riley R."/>
            <person name="Andreopoulos W."/>
            <person name="Labutti K."/>
            <person name="Pangilinan J."/>
            <person name="Ruiz-Duenas F.J."/>
            <person name="Barrasa J.M."/>
            <person name="Sanchez-Garcia M."/>
            <person name="Camarero S."/>
            <person name="Miyauchi S."/>
            <person name="Serrano A."/>
            <person name="Linde D."/>
            <person name="Babiker R."/>
            <person name="Drula E."/>
            <person name="Ayuso-Fernandez I."/>
            <person name="Pacheco R."/>
            <person name="Padilla G."/>
            <person name="Ferreira P."/>
            <person name="Barriuso J."/>
            <person name="Kellner H."/>
            <person name="Castanera R."/>
            <person name="Alfaro M."/>
            <person name="Ramirez L."/>
            <person name="Pisabarro A.G."/>
            <person name="Kuo A."/>
            <person name="Tritt A."/>
            <person name="Lipzen A."/>
            <person name="He G."/>
            <person name="Yan M."/>
            <person name="Ng V."/>
            <person name="Cullen D."/>
            <person name="Martin F."/>
            <person name="Rosso M.-N."/>
            <person name="Henrissat B."/>
            <person name="Hibbett D."/>
            <person name="Martinez A.T."/>
            <person name="Grigoriev I.V."/>
        </authorList>
    </citation>
    <scope>NUCLEOTIDE SEQUENCE</scope>
    <source>
        <strain evidence="2">CBS 247.69</strain>
    </source>
</reference>
<keyword evidence="1" id="KW-0472">Membrane</keyword>
<feature type="transmembrane region" description="Helical" evidence="1">
    <location>
        <begin position="32"/>
        <end position="54"/>
    </location>
</feature>
<keyword evidence="1" id="KW-0812">Transmembrane</keyword>
<comment type="caution">
    <text evidence="2">The sequence shown here is derived from an EMBL/GenBank/DDBJ whole genome shotgun (WGS) entry which is preliminary data.</text>
</comment>
<evidence type="ECO:0000313" key="2">
    <source>
        <dbReference type="EMBL" id="KAF9459002.1"/>
    </source>
</evidence>
<proteinExistence type="predicted"/>
<keyword evidence="3" id="KW-1185">Reference proteome</keyword>
<dbReference type="AlphaFoldDB" id="A0A9P5XWH5"/>
<evidence type="ECO:0000256" key="1">
    <source>
        <dbReference type="SAM" id="Phobius"/>
    </source>
</evidence>
<gene>
    <name evidence="2" type="ORF">BDZ94DRAFT_1269371</name>
</gene>
<dbReference type="EMBL" id="MU150326">
    <property type="protein sequence ID" value="KAF9459002.1"/>
    <property type="molecule type" value="Genomic_DNA"/>
</dbReference>